<feature type="transmembrane region" description="Helical" evidence="1">
    <location>
        <begin position="5"/>
        <end position="26"/>
    </location>
</feature>
<feature type="transmembrane region" description="Helical" evidence="1">
    <location>
        <begin position="97"/>
        <end position="120"/>
    </location>
</feature>
<evidence type="ECO:0000313" key="5">
    <source>
        <dbReference type="Proteomes" id="UP000659654"/>
    </source>
</evidence>
<protein>
    <submittedName>
        <fullName evidence="2">(pine wood nematode) hypothetical protein</fullName>
    </submittedName>
</protein>
<organism evidence="4 6">
    <name type="scientific">Bursaphelenchus xylophilus</name>
    <name type="common">Pinewood nematode worm</name>
    <name type="synonym">Aphelenchoides xylophilus</name>
    <dbReference type="NCBI Taxonomy" id="6326"/>
    <lineage>
        <taxon>Eukaryota</taxon>
        <taxon>Metazoa</taxon>
        <taxon>Ecdysozoa</taxon>
        <taxon>Nematoda</taxon>
        <taxon>Chromadorea</taxon>
        <taxon>Rhabditida</taxon>
        <taxon>Tylenchina</taxon>
        <taxon>Tylenchomorpha</taxon>
        <taxon>Aphelenchoidea</taxon>
        <taxon>Aphelenchoididae</taxon>
        <taxon>Bursaphelenchus</taxon>
    </lineage>
</organism>
<feature type="transmembrane region" description="Helical" evidence="1">
    <location>
        <begin position="176"/>
        <end position="200"/>
    </location>
</feature>
<proteinExistence type="predicted"/>
<dbReference type="EMBL" id="CAJFDI010000002">
    <property type="protein sequence ID" value="CAD5215445.1"/>
    <property type="molecule type" value="Genomic_DNA"/>
</dbReference>
<keyword evidence="1" id="KW-0472">Membrane</keyword>
<dbReference type="AlphaFoldDB" id="A0A1I7RQ86"/>
<keyword evidence="5" id="KW-1185">Reference proteome</keyword>
<keyword evidence="1" id="KW-1133">Transmembrane helix</keyword>
<name>A0A1I7RQ86_BURXY</name>
<dbReference type="Proteomes" id="UP000659654">
    <property type="component" value="Unassembled WGS sequence"/>
</dbReference>
<evidence type="ECO:0000313" key="6">
    <source>
        <dbReference type="WBParaSite" id="BXY_0287800.1"/>
    </source>
</evidence>
<dbReference type="Proteomes" id="UP000095284">
    <property type="component" value="Unplaced"/>
</dbReference>
<sequence>MRLTLFSALFFKLILLTSIIYFWNILLDPSQICWSTGQRVPHELRRSLKKNNGFVCYPINLEANLLCSPEQSRDWWKVEVFTTTSKDSSLCIPRRNVFYSLAFQSFWIILLQFIHLISLVHRQFECLSPLDFVPCFFNLAGLSSIYLILYILRVSWADIWTTSRISPPSDFMDYGLLNIIMYFLVIVTICEWLMFHVLYLKETQKDKMEPLDLPLDKDRDE</sequence>
<evidence type="ECO:0000313" key="3">
    <source>
        <dbReference type="EMBL" id="CAG9097314.1"/>
    </source>
</evidence>
<reference evidence="6" key="1">
    <citation type="submission" date="2016-11" db="UniProtKB">
        <authorList>
            <consortium name="WormBaseParasite"/>
        </authorList>
    </citation>
    <scope>IDENTIFICATION</scope>
</reference>
<gene>
    <name evidence="2" type="ORF">BXYJ_LOCUS4033</name>
</gene>
<evidence type="ECO:0000313" key="4">
    <source>
        <dbReference type="Proteomes" id="UP000095284"/>
    </source>
</evidence>
<reference evidence="3" key="2">
    <citation type="submission" date="2020-08" db="EMBL/GenBank/DDBJ databases">
        <authorList>
            <person name="Kikuchi T."/>
        </authorList>
    </citation>
    <scope>NUCLEOTIDE SEQUENCE</scope>
    <source>
        <strain evidence="2">Ka4C1</strain>
    </source>
</reference>
<evidence type="ECO:0000256" key="1">
    <source>
        <dbReference type="SAM" id="Phobius"/>
    </source>
</evidence>
<evidence type="ECO:0000313" key="2">
    <source>
        <dbReference type="EMBL" id="CAD5215445.1"/>
    </source>
</evidence>
<keyword evidence="1" id="KW-0812">Transmembrane</keyword>
<accession>A0A1I7RQ86</accession>
<dbReference type="WBParaSite" id="BXY_0287800.1">
    <property type="protein sequence ID" value="BXY_0287800.1"/>
    <property type="gene ID" value="BXY_0287800"/>
</dbReference>
<dbReference type="EMBL" id="CAJFCV020000002">
    <property type="protein sequence ID" value="CAG9097314.1"/>
    <property type="molecule type" value="Genomic_DNA"/>
</dbReference>
<dbReference type="OrthoDB" id="10468305at2759"/>
<dbReference type="Proteomes" id="UP000582659">
    <property type="component" value="Unassembled WGS sequence"/>
</dbReference>
<feature type="transmembrane region" description="Helical" evidence="1">
    <location>
        <begin position="132"/>
        <end position="156"/>
    </location>
</feature>